<dbReference type="Pfam" id="PF12740">
    <property type="entry name" value="PETase"/>
    <property type="match status" value="1"/>
</dbReference>
<protein>
    <recommendedName>
        <fullName evidence="2">PET hydrolase/cutinase-like domain-containing protein</fullName>
    </recommendedName>
</protein>
<reference evidence="3 4" key="1">
    <citation type="journal article" date="2019" name="Int. J. Syst. Evol. Microbiol.">
        <title>The Global Catalogue of Microorganisms (GCM) 10K type strain sequencing project: providing services to taxonomists for standard genome sequencing and annotation.</title>
        <authorList>
            <consortium name="The Broad Institute Genomics Platform"/>
            <consortium name="The Broad Institute Genome Sequencing Center for Infectious Disease"/>
            <person name="Wu L."/>
            <person name="Ma J."/>
        </authorList>
    </citation>
    <scope>NUCLEOTIDE SEQUENCE [LARGE SCALE GENOMIC DNA]</scope>
    <source>
        <strain evidence="3 4">JCM 14718</strain>
    </source>
</reference>
<name>A0ABN2H7H5_9ACTN</name>
<proteinExistence type="predicted"/>
<keyword evidence="1" id="KW-0732">Signal</keyword>
<dbReference type="SUPFAM" id="SSF53474">
    <property type="entry name" value="alpha/beta-Hydrolases"/>
    <property type="match status" value="1"/>
</dbReference>
<dbReference type="PANTHER" id="PTHR33428">
    <property type="entry name" value="CHLOROPHYLLASE-2, CHLOROPLASTIC"/>
    <property type="match status" value="1"/>
</dbReference>
<dbReference type="Proteomes" id="UP001500618">
    <property type="component" value="Unassembled WGS sequence"/>
</dbReference>
<dbReference type="InterPro" id="IPR029058">
    <property type="entry name" value="AB_hydrolase_fold"/>
</dbReference>
<feature type="chain" id="PRO_5045593644" description="PET hydrolase/cutinase-like domain-containing protein" evidence="1">
    <location>
        <begin position="33"/>
        <end position="305"/>
    </location>
</feature>
<sequence length="305" mass="31115">MSKTSHIRLRHVLTVTAAAAAILLGSLSPANAATYPVESAYTAAGPYATTTGTVGSTYDLYYPSNYATLGFKSPIITWGNGTNANPTMYSTLLSHLASYGFTVIASTLPNTGSGNEIDAAAHYLVTQNSTTGSVFNGNLDIHHVAAVGHSQGAGGATRAATSDPALITTLMTFSLPNTIWVGSNPDCPTASDCMYNPAQVTQPAFLISTHGGADGIIASPATEKGYFTSLPGHGALGIIQNSDGKAADHSASQDIASGGTPDGLLGYATAWLTYQLRGDTTAAGAFTGAHPELPTNTNWPGSAAK</sequence>
<feature type="signal peptide" evidence="1">
    <location>
        <begin position="1"/>
        <end position="32"/>
    </location>
</feature>
<accession>A0ABN2H7H5</accession>
<gene>
    <name evidence="3" type="ORF">GCM10009765_35560</name>
</gene>
<evidence type="ECO:0000313" key="3">
    <source>
        <dbReference type="EMBL" id="GAA1683235.1"/>
    </source>
</evidence>
<keyword evidence="4" id="KW-1185">Reference proteome</keyword>
<organism evidence="3 4">
    <name type="scientific">Fodinicola feengrottensis</name>
    <dbReference type="NCBI Taxonomy" id="435914"/>
    <lineage>
        <taxon>Bacteria</taxon>
        <taxon>Bacillati</taxon>
        <taxon>Actinomycetota</taxon>
        <taxon>Actinomycetes</taxon>
        <taxon>Mycobacteriales</taxon>
        <taxon>Fodinicola</taxon>
    </lineage>
</organism>
<dbReference type="EMBL" id="BAAANY010000011">
    <property type="protein sequence ID" value="GAA1683235.1"/>
    <property type="molecule type" value="Genomic_DNA"/>
</dbReference>
<dbReference type="InterPro" id="IPR041127">
    <property type="entry name" value="PET_hydrolase/cutinase-like"/>
</dbReference>
<feature type="domain" description="PET hydrolase/cutinase-like" evidence="2">
    <location>
        <begin position="37"/>
        <end position="167"/>
    </location>
</feature>
<dbReference type="PANTHER" id="PTHR33428:SF14">
    <property type="entry name" value="CARBOXYLESTERASE TYPE B DOMAIN-CONTAINING PROTEIN"/>
    <property type="match status" value="1"/>
</dbReference>
<evidence type="ECO:0000313" key="4">
    <source>
        <dbReference type="Proteomes" id="UP001500618"/>
    </source>
</evidence>
<dbReference type="RefSeq" id="WP_163569137.1">
    <property type="nucleotide sequence ID" value="NZ_BAAANY010000011.1"/>
</dbReference>
<evidence type="ECO:0000259" key="2">
    <source>
        <dbReference type="Pfam" id="PF12740"/>
    </source>
</evidence>
<evidence type="ECO:0000256" key="1">
    <source>
        <dbReference type="SAM" id="SignalP"/>
    </source>
</evidence>
<comment type="caution">
    <text evidence="3">The sequence shown here is derived from an EMBL/GenBank/DDBJ whole genome shotgun (WGS) entry which is preliminary data.</text>
</comment>
<dbReference type="Gene3D" id="3.40.50.1820">
    <property type="entry name" value="alpha/beta hydrolase"/>
    <property type="match status" value="1"/>
</dbReference>